<dbReference type="KEGG" id="lho:LOOC260_109670"/>
<dbReference type="HOGENOM" id="CLU_2356190_0_0_9"/>
<name>A0A0A1GYF9_9LACO</name>
<sequence>MKIISLQSVGLGTANRELKTGAFPEELFVKVGSPNPFIGASRVVLIELIAGNEQPMQRCDEMSYYDQYYKVITSDGHIRVLPEQSYIAEWVDDDVI</sequence>
<organism evidence="1 2">
    <name type="scientific">Paucilactobacillus hokkaidonensis JCM 18461</name>
    <dbReference type="NCBI Taxonomy" id="1291742"/>
    <lineage>
        <taxon>Bacteria</taxon>
        <taxon>Bacillati</taxon>
        <taxon>Bacillota</taxon>
        <taxon>Bacilli</taxon>
        <taxon>Lactobacillales</taxon>
        <taxon>Lactobacillaceae</taxon>
        <taxon>Paucilactobacillus</taxon>
    </lineage>
</organism>
<proteinExistence type="predicted"/>
<dbReference type="RefSeq" id="WP_041093404.1">
    <property type="nucleotide sequence ID" value="NZ_AP014680.1"/>
</dbReference>
<protein>
    <submittedName>
        <fullName evidence="1">Uncharacterized protein</fullName>
    </submittedName>
</protein>
<dbReference type="EMBL" id="AP014680">
    <property type="protein sequence ID" value="BAP85506.1"/>
    <property type="molecule type" value="Genomic_DNA"/>
</dbReference>
<gene>
    <name evidence="1" type="ORF">LOOC260_109670</name>
</gene>
<dbReference type="Proteomes" id="UP000031620">
    <property type="component" value="Chromosome"/>
</dbReference>
<dbReference type="AlphaFoldDB" id="A0A0A1GYF9"/>
<evidence type="ECO:0000313" key="2">
    <source>
        <dbReference type="Proteomes" id="UP000031620"/>
    </source>
</evidence>
<accession>A0A0A1GYF9</accession>
<reference evidence="1 2" key="1">
    <citation type="submission" date="2014-11" db="EMBL/GenBank/DDBJ databases">
        <title>Complete genome sequence and analysis of Lactobacillus hokkaidonensis LOOC260T.</title>
        <authorList>
            <person name="Tanizawa Y."/>
            <person name="Tohno M."/>
            <person name="Kaminuma E."/>
            <person name="Nakamura Y."/>
            <person name="Arita M."/>
        </authorList>
    </citation>
    <scope>NUCLEOTIDE SEQUENCE [LARGE SCALE GENOMIC DNA]</scope>
    <source>
        <strain evidence="1 2">LOOC260</strain>
    </source>
</reference>
<evidence type="ECO:0000313" key="1">
    <source>
        <dbReference type="EMBL" id="BAP85506.1"/>
    </source>
</evidence>